<feature type="domain" description="Ig-like" evidence="11">
    <location>
        <begin position="1"/>
        <end position="63"/>
    </location>
</feature>
<evidence type="ECO:0000256" key="10">
    <source>
        <dbReference type="ARBA" id="ARBA00023319"/>
    </source>
</evidence>
<feature type="domain" description="Ig-like" evidence="11">
    <location>
        <begin position="1052"/>
        <end position="1145"/>
    </location>
</feature>
<keyword evidence="5" id="KW-0130">Cell adhesion</keyword>
<accession>A0A8S1C806</accession>
<evidence type="ECO:0000256" key="6">
    <source>
        <dbReference type="ARBA" id="ARBA00022989"/>
    </source>
</evidence>
<comment type="subcellular location">
    <subcellularLocation>
        <location evidence="1">Membrane</location>
        <topology evidence="1">Single-pass membrane protein</topology>
    </subcellularLocation>
</comment>
<protein>
    <recommendedName>
        <fullName evidence="11">Ig-like domain-containing protein</fullName>
    </recommendedName>
</protein>
<feature type="domain" description="Ig-like" evidence="11">
    <location>
        <begin position="765"/>
        <end position="857"/>
    </location>
</feature>
<dbReference type="EMBL" id="CADEPI010000011">
    <property type="protein sequence ID" value="CAB3363287.1"/>
    <property type="molecule type" value="Genomic_DNA"/>
</dbReference>
<feature type="domain" description="Ig-like" evidence="11">
    <location>
        <begin position="383"/>
        <end position="476"/>
    </location>
</feature>
<dbReference type="InterPro" id="IPR007110">
    <property type="entry name" value="Ig-like_dom"/>
</dbReference>
<dbReference type="InterPro" id="IPR003599">
    <property type="entry name" value="Ig_sub"/>
</dbReference>
<dbReference type="SMART" id="SM00409">
    <property type="entry name" value="IG"/>
    <property type="match status" value="12"/>
</dbReference>
<dbReference type="GO" id="GO:0007155">
    <property type="term" value="P:cell adhesion"/>
    <property type="evidence" value="ECO:0007669"/>
    <property type="project" value="UniProtKB-KW"/>
</dbReference>
<reference evidence="12 13" key="1">
    <citation type="submission" date="2020-04" db="EMBL/GenBank/DDBJ databases">
        <authorList>
            <person name="Alioto T."/>
            <person name="Alioto T."/>
            <person name="Gomez Garrido J."/>
        </authorList>
    </citation>
    <scope>NUCLEOTIDE SEQUENCE [LARGE SCALE GENOMIC DNA]</scope>
</reference>
<evidence type="ECO:0000256" key="3">
    <source>
        <dbReference type="ARBA" id="ARBA00022729"/>
    </source>
</evidence>
<dbReference type="Pfam" id="PF07679">
    <property type="entry name" value="I-set"/>
    <property type="match status" value="6"/>
</dbReference>
<keyword evidence="8" id="KW-1015">Disulfide bond</keyword>
<evidence type="ECO:0000256" key="2">
    <source>
        <dbReference type="ARBA" id="ARBA00022692"/>
    </source>
</evidence>
<dbReference type="Gene3D" id="2.60.40.10">
    <property type="entry name" value="Immunoglobulins"/>
    <property type="match status" value="12"/>
</dbReference>
<evidence type="ECO:0000256" key="7">
    <source>
        <dbReference type="ARBA" id="ARBA00023136"/>
    </source>
</evidence>
<dbReference type="SUPFAM" id="SSF48726">
    <property type="entry name" value="Immunoglobulin"/>
    <property type="match status" value="12"/>
</dbReference>
<dbReference type="FunFam" id="2.60.40.10:FF:000333">
    <property type="entry name" value="Down syndrome cell adhesion molecule"/>
    <property type="match status" value="2"/>
</dbReference>
<dbReference type="InterPro" id="IPR003598">
    <property type="entry name" value="Ig_sub2"/>
</dbReference>
<dbReference type="PANTHER" id="PTHR44427:SF5">
    <property type="entry name" value="V-SET AND IMMUNOGLOBULIN DOMAIN-CONTAINING PROTEIN 10-LIKE"/>
    <property type="match status" value="1"/>
</dbReference>
<dbReference type="InterPro" id="IPR013783">
    <property type="entry name" value="Ig-like_fold"/>
</dbReference>
<organism evidence="12 13">
    <name type="scientific">Cloeon dipterum</name>
    <dbReference type="NCBI Taxonomy" id="197152"/>
    <lineage>
        <taxon>Eukaryota</taxon>
        <taxon>Metazoa</taxon>
        <taxon>Ecdysozoa</taxon>
        <taxon>Arthropoda</taxon>
        <taxon>Hexapoda</taxon>
        <taxon>Insecta</taxon>
        <taxon>Pterygota</taxon>
        <taxon>Palaeoptera</taxon>
        <taxon>Ephemeroptera</taxon>
        <taxon>Pisciforma</taxon>
        <taxon>Baetidae</taxon>
        <taxon>Cloeon</taxon>
    </lineage>
</organism>
<feature type="domain" description="Ig-like" evidence="11">
    <location>
        <begin position="574"/>
        <end position="665"/>
    </location>
</feature>
<dbReference type="FunFam" id="2.60.40.10:FF:000017">
    <property type="entry name" value="Down syndrome cell adhesion molecule b"/>
    <property type="match status" value="9"/>
</dbReference>
<name>A0A8S1C806_9INSE</name>
<feature type="domain" description="Ig-like" evidence="11">
    <location>
        <begin position="956"/>
        <end position="1047"/>
    </location>
</feature>
<keyword evidence="9" id="KW-0325">Glycoprotein</keyword>
<keyword evidence="13" id="KW-1185">Reference proteome</keyword>
<feature type="domain" description="Ig-like" evidence="11">
    <location>
        <begin position="162"/>
        <end position="252"/>
    </location>
</feature>
<dbReference type="PANTHER" id="PTHR44427">
    <property type="entry name" value="CARCINOEMBRYONIC ANTIGEN-RELATED CELL ADHESION MOLECULE 19"/>
    <property type="match status" value="1"/>
</dbReference>
<dbReference type="Proteomes" id="UP000494165">
    <property type="component" value="Unassembled WGS sequence"/>
</dbReference>
<keyword evidence="6" id="KW-1133">Transmembrane helix</keyword>
<evidence type="ECO:0000256" key="4">
    <source>
        <dbReference type="ARBA" id="ARBA00022737"/>
    </source>
</evidence>
<feature type="domain" description="Ig-like" evidence="11">
    <location>
        <begin position="479"/>
        <end position="571"/>
    </location>
</feature>
<keyword evidence="10" id="KW-0393">Immunoglobulin domain</keyword>
<evidence type="ECO:0000313" key="13">
    <source>
        <dbReference type="Proteomes" id="UP000494165"/>
    </source>
</evidence>
<sequence length="1165" mass="124966">MSIYWLFNDTEIESNDEITISKISKKVSALTIESAKAQLMGAYTCVAKNAAGASNYTTYLHVNVLPFIAPFEFPSVPSAAGDSVQINCHVTRGDLPLRIEWYFDGRPLEPHMGVMTNNFGSRANLLMIPEVQPHNRGRYTCAVKNTAGSAEYAADLRVNVFPYITPFDFEGPVSSGDTVQLACLVTKGDPPLMIKWFYNGEPLTPHLGAVTGMFGQKTSILSINSVKPINRGRYTCLASNQAGTASYSADLHVNVRPQILAFDFGEDSVNAGDFSTVQCAVIKGDSPVAISWYLNHTEVEKIPGITVIKSGARSQVLNIENVQAGHSGPYTCVATNAAGSTNHTALLTVNGEPPLRLSITLADVILCICFHIYYFFCSSPVLPQIMPFSFGDENVFAGDSTVVTCAVVKGDSPISISWLFNGTEVFKKEGVNVFKAGARASSLSIDSVRAEHSGGYTCVARNAAGNDNATAYLQVNVMPLIKPFEFEGPASAGDPVQLSCHVTKGDPPFTIEWFFDGEPIPPHLGVLTGMFGHRSNILSISQVRPVNRGRYTCSVSNPAGRAIYAADLLVNVVPQLSPFSFSEDSVNAGDMAAIQCTVVKGDSPIHIVWLFNGSDISSGDGVTVMNAGTRLSSLSIESVKAENSGEYTCLARNAAGASNHSAYLHVNVIPHISHFEFEGPASDGETVGLTCHVTKGDLPLTIAWYFDSKPIVPHLGISTSQVGHRVNVLSIPSVRSTNGGRYTCVATNSAGSAAYAADLHVNVVPYITPFEFDGPASAGDTVQISCNVPKGDKPLQIFWLFRGEILNQKLGISTFPIGDRANFLSISFVTEKHAGNYTCQASNPAGTVEHSSELKVNVPPEILQFTFGDKSVGAGYFVTVPCVVLGGDRPVHVHWFFEGHPVNHRGDMSAEPLGDSGAILKIPSVEASQAGEYTCRARNRAGVAELSAQLHVTVRPRLLPFSFGERPLNPDQVVTVPCGVTEGDRPILLGWAFNGEPILPHMGVNVISLGERSSILSIGAVAATHAGNYSCTATNEAGSDKFTATLVVKVLPLILPLTFGKEFTNSDDLVMVSCVVQKGDTPLTIEWLFRAEPIDQFSNADFLIAHPGDRISTLTITSVRERNAGEYMCKATNPAGSTNSTALLKIIGKTFRQLLDVLPFSFPLY</sequence>
<comment type="caution">
    <text evidence="12">The sequence shown here is derived from an EMBL/GenBank/DDBJ whole genome shotgun (WGS) entry which is preliminary data.</text>
</comment>
<dbReference type="InterPro" id="IPR050831">
    <property type="entry name" value="CEA_cell_adhesion"/>
</dbReference>
<evidence type="ECO:0000256" key="5">
    <source>
        <dbReference type="ARBA" id="ARBA00022889"/>
    </source>
</evidence>
<feature type="domain" description="Ig-like" evidence="11">
    <location>
        <begin position="66"/>
        <end position="157"/>
    </location>
</feature>
<keyword evidence="2" id="KW-0812">Transmembrane</keyword>
<feature type="domain" description="Ig-like" evidence="11">
    <location>
        <begin position="257"/>
        <end position="348"/>
    </location>
</feature>
<evidence type="ECO:0000256" key="1">
    <source>
        <dbReference type="ARBA" id="ARBA00004167"/>
    </source>
</evidence>
<dbReference type="SMART" id="SM00408">
    <property type="entry name" value="IGc2"/>
    <property type="match status" value="11"/>
</dbReference>
<dbReference type="PROSITE" id="PS50835">
    <property type="entry name" value="IG_LIKE"/>
    <property type="match status" value="12"/>
</dbReference>
<keyword evidence="3" id="KW-0732">Signal</keyword>
<keyword evidence="4" id="KW-0677">Repeat</keyword>
<dbReference type="InterPro" id="IPR013098">
    <property type="entry name" value="Ig_I-set"/>
</dbReference>
<keyword evidence="7" id="KW-0472">Membrane</keyword>
<dbReference type="Pfam" id="PF13927">
    <property type="entry name" value="Ig_3"/>
    <property type="match status" value="6"/>
</dbReference>
<evidence type="ECO:0000259" key="11">
    <source>
        <dbReference type="PROSITE" id="PS50835"/>
    </source>
</evidence>
<feature type="domain" description="Ig-like" evidence="11">
    <location>
        <begin position="860"/>
        <end position="953"/>
    </location>
</feature>
<dbReference type="InterPro" id="IPR036179">
    <property type="entry name" value="Ig-like_dom_sf"/>
</dbReference>
<dbReference type="GO" id="GO:0048812">
    <property type="term" value="P:neuron projection morphogenesis"/>
    <property type="evidence" value="ECO:0007669"/>
    <property type="project" value="UniProtKB-ARBA"/>
</dbReference>
<proteinExistence type="predicted"/>
<dbReference type="AlphaFoldDB" id="A0A8S1C806"/>
<evidence type="ECO:0000313" key="12">
    <source>
        <dbReference type="EMBL" id="CAB3363287.1"/>
    </source>
</evidence>
<evidence type="ECO:0000256" key="9">
    <source>
        <dbReference type="ARBA" id="ARBA00023180"/>
    </source>
</evidence>
<gene>
    <name evidence="12" type="ORF">CLODIP_2_CD14858</name>
</gene>
<dbReference type="GO" id="GO:0016020">
    <property type="term" value="C:membrane"/>
    <property type="evidence" value="ECO:0007669"/>
    <property type="project" value="UniProtKB-SubCell"/>
</dbReference>
<dbReference type="OrthoDB" id="6019866at2759"/>
<evidence type="ECO:0000256" key="8">
    <source>
        <dbReference type="ARBA" id="ARBA00023157"/>
    </source>
</evidence>
<feature type="domain" description="Ig-like" evidence="11">
    <location>
        <begin position="670"/>
        <end position="760"/>
    </location>
</feature>